<protein>
    <recommendedName>
        <fullName evidence="4">Tetratricopeptide repeat protein</fullName>
    </recommendedName>
</protein>
<dbReference type="EMBL" id="JAQNDO010000001">
    <property type="protein sequence ID" value="MDC0743538.1"/>
    <property type="molecule type" value="Genomic_DNA"/>
</dbReference>
<evidence type="ECO:0008006" key="4">
    <source>
        <dbReference type="Google" id="ProtNLM"/>
    </source>
</evidence>
<feature type="coiled-coil region" evidence="1">
    <location>
        <begin position="2"/>
        <end position="29"/>
    </location>
</feature>
<evidence type="ECO:0000313" key="3">
    <source>
        <dbReference type="Proteomes" id="UP001221411"/>
    </source>
</evidence>
<dbReference type="Proteomes" id="UP001221411">
    <property type="component" value="Unassembled WGS sequence"/>
</dbReference>
<gene>
    <name evidence="2" type="ORF">POL67_19585</name>
</gene>
<comment type="caution">
    <text evidence="2">The sequence shown here is derived from an EMBL/GenBank/DDBJ whole genome shotgun (WGS) entry which is preliminary data.</text>
</comment>
<name>A0ABT5EQS8_9BACT</name>
<reference evidence="2 3" key="1">
    <citation type="submission" date="2022-11" db="EMBL/GenBank/DDBJ databases">
        <title>Minimal conservation of predation-associated metabolite biosynthetic gene clusters underscores biosynthetic potential of Myxococcota including descriptions for ten novel species: Archangium lansinium sp. nov., Myxococcus landrumus sp. nov., Nannocystis bai.</title>
        <authorList>
            <person name="Ahearne A."/>
            <person name="Stevens C."/>
            <person name="Dowd S."/>
        </authorList>
    </citation>
    <scope>NUCLEOTIDE SEQUENCE [LARGE SCALE GENOMIC DNA]</scope>
    <source>
        <strain evidence="2 3">RJM3</strain>
    </source>
</reference>
<evidence type="ECO:0000313" key="2">
    <source>
        <dbReference type="EMBL" id="MDC0743538.1"/>
    </source>
</evidence>
<keyword evidence="3" id="KW-1185">Reference proteome</keyword>
<evidence type="ECO:0000256" key="1">
    <source>
        <dbReference type="SAM" id="Coils"/>
    </source>
</evidence>
<accession>A0ABT5EQS8</accession>
<feature type="coiled-coil region" evidence="1">
    <location>
        <begin position="66"/>
        <end position="93"/>
    </location>
</feature>
<proteinExistence type="predicted"/>
<keyword evidence="1" id="KW-0175">Coiled coil</keyword>
<dbReference type="RefSeq" id="WP_271919170.1">
    <property type="nucleotide sequence ID" value="NZ_JAQNDO010000001.1"/>
</dbReference>
<organism evidence="2 3">
    <name type="scientific">Polyangium mundeleinium</name>
    <dbReference type="NCBI Taxonomy" id="2995306"/>
    <lineage>
        <taxon>Bacteria</taxon>
        <taxon>Pseudomonadati</taxon>
        <taxon>Myxococcota</taxon>
        <taxon>Polyangia</taxon>
        <taxon>Polyangiales</taxon>
        <taxon>Polyangiaceae</taxon>
        <taxon>Polyangium</taxon>
    </lineage>
</organism>
<sequence length="168" mass="18348">MRALEKGDLARAETELAELKRLASGGNDELVYAIAAARKEDIVIPDAPEARGNLPRFRRMHLQAHAVEIRGKLAEAERAYERLFDEREKCGKRVFDRHLLCGPYIADGLVRRAELQHKRGENAEALTTLDAGGCVLASGRRGPCADEARGRAAQKAPCGQVSAAAPHQ</sequence>